<feature type="compositionally biased region" description="Low complexity" evidence="1">
    <location>
        <begin position="201"/>
        <end position="215"/>
    </location>
</feature>
<gene>
    <name evidence="3" type="primary">LOC107124679</name>
</gene>
<feature type="compositionally biased region" description="Basic and acidic residues" evidence="1">
    <location>
        <begin position="70"/>
        <end position="82"/>
    </location>
</feature>
<feature type="region of interest" description="Disordered" evidence="1">
    <location>
        <begin position="253"/>
        <end position="516"/>
    </location>
</feature>
<feature type="compositionally biased region" description="Low complexity" evidence="1">
    <location>
        <begin position="328"/>
        <end position="372"/>
    </location>
</feature>
<accession>A0ABM1LCH3</accession>
<dbReference type="GeneID" id="107124679"/>
<name>A0ABM1LCH3_GEKJA</name>
<dbReference type="RefSeq" id="XP_015283660.1">
    <property type="nucleotide sequence ID" value="XM_015428174.1"/>
</dbReference>
<feature type="compositionally biased region" description="Low complexity" evidence="1">
    <location>
        <begin position="122"/>
        <end position="135"/>
    </location>
</feature>
<feature type="compositionally biased region" description="Low complexity" evidence="1">
    <location>
        <begin position="453"/>
        <end position="469"/>
    </location>
</feature>
<dbReference type="Proteomes" id="UP000694871">
    <property type="component" value="Unplaced"/>
</dbReference>
<evidence type="ECO:0000313" key="2">
    <source>
        <dbReference type="Proteomes" id="UP000694871"/>
    </source>
</evidence>
<keyword evidence="2" id="KW-1185">Reference proteome</keyword>
<feature type="non-terminal residue" evidence="3">
    <location>
        <position position="516"/>
    </location>
</feature>
<reference evidence="3" key="1">
    <citation type="submission" date="2025-08" db="UniProtKB">
        <authorList>
            <consortium name="RefSeq"/>
        </authorList>
    </citation>
    <scope>IDENTIFICATION</scope>
</reference>
<feature type="compositionally biased region" description="Polar residues" evidence="1">
    <location>
        <begin position="259"/>
        <end position="272"/>
    </location>
</feature>
<feature type="compositionally biased region" description="Gly residues" evidence="1">
    <location>
        <begin position="1"/>
        <end position="19"/>
    </location>
</feature>
<evidence type="ECO:0000256" key="1">
    <source>
        <dbReference type="SAM" id="MobiDB-lite"/>
    </source>
</evidence>
<sequence>MQNNNNGGGSSNNNGGGGAAQPSSADMEQQHGGKDGSLGGQAEPQSQPQPLLNKGGDGEEATPPPQAADKMGEQHLSSRYDHSSLGPLGGQQQQPPPPPPQGAGSGGGTGGGGGGGGGGPSAVGVSEFNSYYGNAGSSGGGASSASRAGPCFDQHGGQQSPGMGLMHPAAAPNSMDPLPNSHEGYANSHYGTGYPDYTNPGAAPSQQQAQGVAAAAAPGSQQAAVGMGMGKDMGSQYGAANPAWVAAAAQQRNHPVMSPGNTGQTISRSQGNPMDPMVMKRPQLYAVGNNPHTQTQPSSPYPGQSYGPPGPQRYPMSMQTRTPGSMGGMPYSQQQMPPQYGQQGVSGYCQPGQQPYYNQQPQPQHLPPQAQYLSQAQQRYQTQQDMSQESYGTRSQPPLTQGKPNHEELNLIQQERPSSLPVEVLASEDASFGLKDLSGSIDDLPTGTEATLSSAVSASGSTSSQGEQSNPAQSPFSPHASPHLSSIPGGPSPSPVGSPVGSNQSRSGPISPASIP</sequence>
<organism evidence="2 3">
    <name type="scientific">Gekko japonicus</name>
    <name type="common">Schlegel's Japanese gecko</name>
    <dbReference type="NCBI Taxonomy" id="146911"/>
    <lineage>
        <taxon>Eukaryota</taxon>
        <taxon>Metazoa</taxon>
        <taxon>Chordata</taxon>
        <taxon>Craniata</taxon>
        <taxon>Vertebrata</taxon>
        <taxon>Euteleostomi</taxon>
        <taxon>Lepidosauria</taxon>
        <taxon>Squamata</taxon>
        <taxon>Bifurcata</taxon>
        <taxon>Gekkota</taxon>
        <taxon>Gekkonidae</taxon>
        <taxon>Gekkoninae</taxon>
        <taxon>Gekko</taxon>
    </lineage>
</organism>
<protein>
    <submittedName>
        <fullName evidence="3">AT-rich interactive domain-containing protein 1B-like</fullName>
    </submittedName>
</protein>
<proteinExistence type="predicted"/>
<feature type="compositionally biased region" description="Polar residues" evidence="1">
    <location>
        <begin position="373"/>
        <end position="403"/>
    </location>
</feature>
<feature type="region of interest" description="Disordered" evidence="1">
    <location>
        <begin position="1"/>
        <end position="215"/>
    </location>
</feature>
<feature type="compositionally biased region" description="Gly residues" evidence="1">
    <location>
        <begin position="103"/>
        <end position="121"/>
    </location>
</feature>
<evidence type="ECO:0000313" key="3">
    <source>
        <dbReference type="RefSeq" id="XP_015283660.1"/>
    </source>
</evidence>
<feature type="compositionally biased region" description="Low complexity" evidence="1">
    <location>
        <begin position="296"/>
        <end position="307"/>
    </location>
</feature>
<feature type="compositionally biased region" description="Low complexity" evidence="1">
    <location>
        <begin position="83"/>
        <end position="93"/>
    </location>
</feature>